<dbReference type="OrthoDB" id="146345at2"/>
<feature type="transmembrane region" description="Helical" evidence="4">
    <location>
        <begin position="167"/>
        <end position="186"/>
    </location>
</feature>
<evidence type="ECO:0000256" key="4">
    <source>
        <dbReference type="SAM" id="Phobius"/>
    </source>
</evidence>
<dbReference type="InterPro" id="IPR020846">
    <property type="entry name" value="MFS_dom"/>
</dbReference>
<feature type="transmembrane region" description="Helical" evidence="4">
    <location>
        <begin position="219"/>
        <end position="240"/>
    </location>
</feature>
<gene>
    <name evidence="6" type="ORF">L602_000100000620</name>
</gene>
<keyword evidence="7" id="KW-1185">Reference proteome</keyword>
<feature type="transmembrane region" description="Helical" evidence="4">
    <location>
        <begin position="77"/>
        <end position="97"/>
    </location>
</feature>
<dbReference type="GO" id="GO:0022857">
    <property type="term" value="F:transmembrane transporter activity"/>
    <property type="evidence" value="ECO:0007669"/>
    <property type="project" value="InterPro"/>
</dbReference>
<evidence type="ECO:0000313" key="6">
    <source>
        <dbReference type="EMBL" id="TWG89172.1"/>
    </source>
</evidence>
<dbReference type="AlphaFoldDB" id="A0A562BVF3"/>
<dbReference type="PANTHER" id="PTHR11360">
    <property type="entry name" value="MONOCARBOXYLATE TRANSPORTER"/>
    <property type="match status" value="1"/>
</dbReference>
<evidence type="ECO:0000256" key="3">
    <source>
        <dbReference type="ARBA" id="ARBA00023136"/>
    </source>
</evidence>
<dbReference type="CDD" id="cd17355">
    <property type="entry name" value="MFS_YcxA_like"/>
    <property type="match status" value="1"/>
</dbReference>
<accession>A0A562BVF3</accession>
<dbReference type="InterPro" id="IPR036259">
    <property type="entry name" value="MFS_trans_sf"/>
</dbReference>
<dbReference type="SUPFAM" id="SSF103473">
    <property type="entry name" value="MFS general substrate transporter"/>
    <property type="match status" value="1"/>
</dbReference>
<proteinExistence type="predicted"/>
<reference evidence="6 7" key="1">
    <citation type="submission" date="2019-07" db="EMBL/GenBank/DDBJ databases">
        <title>Genome sequencing of lignin-degrading bacterial isolates.</title>
        <authorList>
            <person name="Gladden J."/>
        </authorList>
    </citation>
    <scope>NUCLEOTIDE SEQUENCE [LARGE SCALE GENOMIC DNA]</scope>
    <source>
        <strain evidence="6 7">J11</strain>
    </source>
</reference>
<dbReference type="InterPro" id="IPR050327">
    <property type="entry name" value="Proton-linked_MCT"/>
</dbReference>
<feature type="transmembrane region" description="Helical" evidence="4">
    <location>
        <begin position="252"/>
        <end position="275"/>
    </location>
</feature>
<feature type="transmembrane region" description="Helical" evidence="4">
    <location>
        <begin position="307"/>
        <end position="326"/>
    </location>
</feature>
<feature type="transmembrane region" description="Helical" evidence="4">
    <location>
        <begin position="137"/>
        <end position="155"/>
    </location>
</feature>
<feature type="transmembrane region" description="Helical" evidence="4">
    <location>
        <begin position="373"/>
        <end position="392"/>
    </location>
</feature>
<dbReference type="PROSITE" id="PS50850">
    <property type="entry name" value="MFS"/>
    <property type="match status" value="1"/>
</dbReference>
<dbReference type="Gene3D" id="1.20.1250.20">
    <property type="entry name" value="MFS general substrate transporter like domains"/>
    <property type="match status" value="1"/>
</dbReference>
<comment type="caution">
    <text evidence="6">The sequence shown here is derived from an EMBL/GenBank/DDBJ whole genome shotgun (WGS) entry which is preliminary data.</text>
</comment>
<feature type="transmembrane region" description="Helical" evidence="4">
    <location>
        <begin position="282"/>
        <end position="301"/>
    </location>
</feature>
<dbReference type="PANTHER" id="PTHR11360:SF284">
    <property type="entry name" value="EG:103B4.3 PROTEIN-RELATED"/>
    <property type="match status" value="1"/>
</dbReference>
<dbReference type="Proteomes" id="UP000318141">
    <property type="component" value="Unassembled WGS sequence"/>
</dbReference>
<evidence type="ECO:0000256" key="1">
    <source>
        <dbReference type="ARBA" id="ARBA00022692"/>
    </source>
</evidence>
<feature type="transmembrane region" description="Helical" evidence="4">
    <location>
        <begin position="338"/>
        <end position="361"/>
    </location>
</feature>
<dbReference type="Pfam" id="PF07690">
    <property type="entry name" value="MFS_1"/>
    <property type="match status" value="1"/>
</dbReference>
<feature type="transmembrane region" description="Helical" evidence="4">
    <location>
        <begin position="103"/>
        <end position="125"/>
    </location>
</feature>
<name>A0A562BVF3_9BURK</name>
<keyword evidence="2 4" id="KW-1133">Transmembrane helix</keyword>
<evidence type="ECO:0000256" key="2">
    <source>
        <dbReference type="ARBA" id="ARBA00022989"/>
    </source>
</evidence>
<organism evidence="6 7">
    <name type="scientific">Cupriavidus gilardii J11</name>
    <dbReference type="NCBI Taxonomy" id="936133"/>
    <lineage>
        <taxon>Bacteria</taxon>
        <taxon>Pseudomonadati</taxon>
        <taxon>Pseudomonadota</taxon>
        <taxon>Betaproteobacteria</taxon>
        <taxon>Burkholderiales</taxon>
        <taxon>Burkholderiaceae</taxon>
        <taxon>Cupriavidus</taxon>
    </lineage>
</organism>
<dbReference type="InterPro" id="IPR011701">
    <property type="entry name" value="MFS"/>
</dbReference>
<sequence>MPTSSRQLSLTTVLICGGLLVTLSMGIRHGFGLFNLPITQAHGWSRETFAFALALQNLMWGATQPFAGALADKFGPIRIMVVGVALYVAGLVVMALASSGTLFASGAGVLIGIAQSGTTYSVVYGVIGRVASPDKRVWAMGIAAAAGSFGQFLMIPVEQGLISGLGWQNALFVLALLACIMLPLALSLREPKGGGALAGHQQTIGQAVREAFGNRNFQLLTLGYFVCGFQVVFIGVHLAPYLKDRGFTDPKVATVALALIGLFNVFGTYTAGALGQRMPKRYLLSFIYLSRSVVIAAYLLLPLTAASTWVFAALMGALWLSTVPLTNGIIAQVFGVQYLSMLSGVVFFSHQIGSFLGAWLGGYLYDRTGAYDIVWGIAIALGVMAALVNLPIREQALVRPRAAAA</sequence>
<keyword evidence="1 4" id="KW-0812">Transmembrane</keyword>
<keyword evidence="3 4" id="KW-0472">Membrane</keyword>
<dbReference type="EMBL" id="VLJN01000001">
    <property type="protein sequence ID" value="TWG89172.1"/>
    <property type="molecule type" value="Genomic_DNA"/>
</dbReference>
<evidence type="ECO:0000259" key="5">
    <source>
        <dbReference type="PROSITE" id="PS50850"/>
    </source>
</evidence>
<feature type="domain" description="Major facilitator superfamily (MFS) profile" evidence="5">
    <location>
        <begin position="10"/>
        <end position="397"/>
    </location>
</feature>
<evidence type="ECO:0000313" key="7">
    <source>
        <dbReference type="Proteomes" id="UP000318141"/>
    </source>
</evidence>
<protein>
    <submittedName>
        <fullName evidence="6">Putative MFS family arabinose efflux permease</fullName>
    </submittedName>
</protein>